<dbReference type="Gene3D" id="1.10.510.10">
    <property type="entry name" value="Transferase(Phosphotransferase) domain 1"/>
    <property type="match status" value="1"/>
</dbReference>
<dbReference type="GO" id="GO:0005737">
    <property type="term" value="C:cytoplasm"/>
    <property type="evidence" value="ECO:0007669"/>
    <property type="project" value="TreeGrafter"/>
</dbReference>
<dbReference type="PANTHER" id="PTHR23257">
    <property type="entry name" value="SERINE-THREONINE PROTEIN KINASE"/>
    <property type="match status" value="1"/>
</dbReference>
<dbReference type="AlphaFoldDB" id="A0A8S9NMS2"/>
<proteinExistence type="predicted"/>
<accession>A0A8S9NMS2</accession>
<gene>
    <name evidence="1" type="ORF">F2Q69_00044006</name>
</gene>
<evidence type="ECO:0008006" key="3">
    <source>
        <dbReference type="Google" id="ProtNLM"/>
    </source>
</evidence>
<protein>
    <recommendedName>
        <fullName evidence="3">Serine-threonine/tyrosine-protein kinase catalytic domain-containing protein</fullName>
    </recommendedName>
</protein>
<organism evidence="1 2">
    <name type="scientific">Brassica cretica</name>
    <name type="common">Mustard</name>
    <dbReference type="NCBI Taxonomy" id="69181"/>
    <lineage>
        <taxon>Eukaryota</taxon>
        <taxon>Viridiplantae</taxon>
        <taxon>Streptophyta</taxon>
        <taxon>Embryophyta</taxon>
        <taxon>Tracheophyta</taxon>
        <taxon>Spermatophyta</taxon>
        <taxon>Magnoliopsida</taxon>
        <taxon>eudicotyledons</taxon>
        <taxon>Gunneridae</taxon>
        <taxon>Pentapetalae</taxon>
        <taxon>rosids</taxon>
        <taxon>malvids</taxon>
        <taxon>Brassicales</taxon>
        <taxon>Brassicaceae</taxon>
        <taxon>Brassiceae</taxon>
        <taxon>Brassica</taxon>
    </lineage>
</organism>
<dbReference type="SUPFAM" id="SSF56112">
    <property type="entry name" value="Protein kinase-like (PK-like)"/>
    <property type="match status" value="1"/>
</dbReference>
<reference evidence="1" key="1">
    <citation type="submission" date="2019-12" db="EMBL/GenBank/DDBJ databases">
        <title>Genome sequencing and annotation of Brassica cretica.</title>
        <authorList>
            <person name="Studholme D.J."/>
            <person name="Sarris P."/>
        </authorList>
    </citation>
    <scope>NUCLEOTIDE SEQUENCE</scope>
    <source>
        <strain evidence="1">PFS-109/04</strain>
        <tissue evidence="1">Leaf</tissue>
    </source>
</reference>
<evidence type="ECO:0000313" key="1">
    <source>
        <dbReference type="EMBL" id="KAF3503926.1"/>
    </source>
</evidence>
<dbReference type="InterPro" id="IPR011009">
    <property type="entry name" value="Kinase-like_dom_sf"/>
</dbReference>
<name>A0A8S9NMS2_BRACR</name>
<comment type="caution">
    <text evidence="1">The sequence shown here is derived from an EMBL/GenBank/DDBJ whole genome shotgun (WGS) entry which is preliminary data.</text>
</comment>
<dbReference type="Proteomes" id="UP000712600">
    <property type="component" value="Unassembled WGS sequence"/>
</dbReference>
<sequence>MIEVSPSAASPEGAELSVERLSLQNIWQNVPNHVVGASVLPMQQVNGTANHNNMRNPVDSAKAFVRALATGKPQCCTNYADTRLCLRVRDGPDGSLATFAEFMVNGSLKQFLQKKHRTIDRGKRLINIYGFCFWGGIGDLGLPKVKQKTLVSGDVRGTLPWMAHELLSGKSNVSLILNPCFTRLGLCDPEWKGLMESCWASEPIERPSFAEISQKPRNMAAATNLK</sequence>
<dbReference type="InterPro" id="IPR050167">
    <property type="entry name" value="Ser_Thr_protein_kinase"/>
</dbReference>
<dbReference type="GO" id="GO:0004672">
    <property type="term" value="F:protein kinase activity"/>
    <property type="evidence" value="ECO:0007669"/>
    <property type="project" value="TreeGrafter"/>
</dbReference>
<evidence type="ECO:0000313" key="2">
    <source>
        <dbReference type="Proteomes" id="UP000712600"/>
    </source>
</evidence>
<dbReference type="GO" id="GO:0007165">
    <property type="term" value="P:signal transduction"/>
    <property type="evidence" value="ECO:0007669"/>
    <property type="project" value="TreeGrafter"/>
</dbReference>
<dbReference type="PANTHER" id="PTHR23257:SF703">
    <property type="entry name" value="KINASE SUPERFAMILY WITH OCTICOSAPEPTIDE_PHOX_BEM1P DOMAIN-CONTAINING PROTEIN"/>
    <property type="match status" value="1"/>
</dbReference>
<dbReference type="EMBL" id="QGKX02001621">
    <property type="protein sequence ID" value="KAF3503926.1"/>
    <property type="molecule type" value="Genomic_DNA"/>
</dbReference>